<organism evidence="2 3">
    <name type="scientific">Candidatus Thiothrix phosphatis</name>
    <dbReference type="NCBI Taxonomy" id="3112415"/>
    <lineage>
        <taxon>Bacteria</taxon>
        <taxon>Pseudomonadati</taxon>
        <taxon>Pseudomonadota</taxon>
        <taxon>Gammaproteobacteria</taxon>
        <taxon>Thiotrichales</taxon>
        <taxon>Thiotrichaceae</taxon>
        <taxon>Thiothrix</taxon>
    </lineage>
</organism>
<proteinExistence type="predicted"/>
<name>A0ABU6D1U5_9GAMM</name>
<reference evidence="3" key="1">
    <citation type="submission" date="2023-07" db="EMBL/GenBank/DDBJ databases">
        <title>The carbon used by Thiothrix.</title>
        <authorList>
            <person name="Chen L."/>
        </authorList>
    </citation>
    <scope>NUCLEOTIDE SEQUENCE [LARGE SCALE GENOMIC DNA]</scope>
</reference>
<keyword evidence="3" id="KW-1185">Reference proteome</keyword>
<reference evidence="2 3" key="2">
    <citation type="submission" date="2024-01" db="EMBL/GenBank/DDBJ databases">
        <authorList>
            <person name="Xie X."/>
        </authorList>
    </citation>
    <scope>NUCLEOTIDE SEQUENCE [LARGE SCALE GENOMIC DNA]</scope>
    <source>
        <strain evidence="2">SCUT-1</strain>
    </source>
</reference>
<keyword evidence="1" id="KW-1133">Transmembrane helix</keyword>
<comment type="caution">
    <text evidence="2">The sequence shown here is derived from an EMBL/GenBank/DDBJ whole genome shotgun (WGS) entry which is preliminary data.</text>
</comment>
<evidence type="ECO:0000256" key="1">
    <source>
        <dbReference type="SAM" id="Phobius"/>
    </source>
</evidence>
<dbReference type="RefSeq" id="WP_324697673.1">
    <property type="nucleotide sequence ID" value="NZ_JAYMYJ010000147.1"/>
</dbReference>
<protein>
    <submittedName>
        <fullName evidence="2">Uncharacterized protein</fullName>
    </submittedName>
</protein>
<feature type="transmembrane region" description="Helical" evidence="1">
    <location>
        <begin position="121"/>
        <end position="141"/>
    </location>
</feature>
<evidence type="ECO:0000313" key="3">
    <source>
        <dbReference type="Proteomes" id="UP001308005"/>
    </source>
</evidence>
<dbReference type="EMBL" id="JAYMYJ010000147">
    <property type="protein sequence ID" value="MEB4593034.1"/>
    <property type="molecule type" value="Genomic_DNA"/>
</dbReference>
<dbReference type="Proteomes" id="UP001308005">
    <property type="component" value="Unassembled WGS sequence"/>
</dbReference>
<feature type="transmembrane region" description="Helical" evidence="1">
    <location>
        <begin position="59"/>
        <end position="80"/>
    </location>
</feature>
<accession>A0ABU6D1U5</accession>
<keyword evidence="1" id="KW-0812">Transmembrane</keyword>
<keyword evidence="1" id="KW-0472">Membrane</keyword>
<sequence>MSDANDFLKPDSGAVMKHIDMYQGIINRMAGNSAECKKWAVTLVSAILVVVAKDGINQAAILAGIPIILFCFLDTYYLALEKQFRAAYNSFLNDLHNGVLTVDKLYKVITNGKLPRTFLEALLSLAVWPFYLGMLGLVALAKWLADNGLLSGCGNLVGIN</sequence>
<gene>
    <name evidence="2" type="ORF">VSS37_18790</name>
</gene>
<evidence type="ECO:0000313" key="2">
    <source>
        <dbReference type="EMBL" id="MEB4593034.1"/>
    </source>
</evidence>